<feature type="transmembrane region" description="Helical" evidence="2">
    <location>
        <begin position="113"/>
        <end position="130"/>
    </location>
</feature>
<dbReference type="EMBL" id="JACBKZ010000014">
    <property type="protein sequence ID" value="KAF5934399.1"/>
    <property type="molecule type" value="Genomic_DNA"/>
</dbReference>
<dbReference type="AlphaFoldDB" id="A0A7J7G177"/>
<dbReference type="Proteomes" id="UP000593564">
    <property type="component" value="Unassembled WGS sequence"/>
</dbReference>
<evidence type="ECO:0000313" key="4">
    <source>
        <dbReference type="Proteomes" id="UP000593564"/>
    </source>
</evidence>
<evidence type="ECO:0000256" key="2">
    <source>
        <dbReference type="SAM" id="Phobius"/>
    </source>
</evidence>
<comment type="caution">
    <text evidence="3">The sequence shown here is derived from an EMBL/GenBank/DDBJ whole genome shotgun (WGS) entry which is preliminary data.</text>
</comment>
<name>A0A7J7G177_CAMSI</name>
<accession>A0A7J7G177</accession>
<protein>
    <submittedName>
        <fullName evidence="3">Uncharacterized protein</fullName>
    </submittedName>
</protein>
<proteinExistence type="predicted"/>
<feature type="compositionally biased region" description="Basic and acidic residues" evidence="1">
    <location>
        <begin position="1"/>
        <end position="15"/>
    </location>
</feature>
<evidence type="ECO:0000313" key="3">
    <source>
        <dbReference type="EMBL" id="KAF5934399.1"/>
    </source>
</evidence>
<gene>
    <name evidence="3" type="ORF">HYC85_030570</name>
</gene>
<organism evidence="3 4">
    <name type="scientific">Camellia sinensis</name>
    <name type="common">Tea plant</name>
    <name type="synonym">Thea sinensis</name>
    <dbReference type="NCBI Taxonomy" id="4442"/>
    <lineage>
        <taxon>Eukaryota</taxon>
        <taxon>Viridiplantae</taxon>
        <taxon>Streptophyta</taxon>
        <taxon>Embryophyta</taxon>
        <taxon>Tracheophyta</taxon>
        <taxon>Spermatophyta</taxon>
        <taxon>Magnoliopsida</taxon>
        <taxon>eudicotyledons</taxon>
        <taxon>Gunneridae</taxon>
        <taxon>Pentapetalae</taxon>
        <taxon>asterids</taxon>
        <taxon>Ericales</taxon>
        <taxon>Theaceae</taxon>
        <taxon>Camellia</taxon>
    </lineage>
</organism>
<keyword evidence="4" id="KW-1185">Reference proteome</keyword>
<keyword evidence="2" id="KW-0812">Transmembrane</keyword>
<keyword evidence="2" id="KW-0472">Membrane</keyword>
<reference evidence="3 4" key="2">
    <citation type="submission" date="2020-07" db="EMBL/GenBank/DDBJ databases">
        <title>Genome assembly of wild tea tree DASZ reveals pedigree and selection history of tea varieties.</title>
        <authorList>
            <person name="Zhang W."/>
        </authorList>
    </citation>
    <scope>NUCLEOTIDE SEQUENCE [LARGE SCALE GENOMIC DNA]</scope>
    <source>
        <strain evidence="4">cv. G240</strain>
        <tissue evidence="3">Leaf</tissue>
    </source>
</reference>
<keyword evidence="2" id="KW-1133">Transmembrane helix</keyword>
<reference evidence="4" key="1">
    <citation type="journal article" date="2020" name="Nat. Commun.">
        <title>Genome assembly of wild tea tree DASZ reveals pedigree and selection history of tea varieties.</title>
        <authorList>
            <person name="Zhang W."/>
            <person name="Zhang Y."/>
            <person name="Qiu H."/>
            <person name="Guo Y."/>
            <person name="Wan H."/>
            <person name="Zhang X."/>
            <person name="Scossa F."/>
            <person name="Alseekh S."/>
            <person name="Zhang Q."/>
            <person name="Wang P."/>
            <person name="Xu L."/>
            <person name="Schmidt M.H."/>
            <person name="Jia X."/>
            <person name="Li D."/>
            <person name="Zhu A."/>
            <person name="Guo F."/>
            <person name="Chen W."/>
            <person name="Ni D."/>
            <person name="Usadel B."/>
            <person name="Fernie A.R."/>
            <person name="Wen W."/>
        </authorList>
    </citation>
    <scope>NUCLEOTIDE SEQUENCE [LARGE SCALE GENOMIC DNA]</scope>
    <source>
        <strain evidence="4">cv. G240</strain>
    </source>
</reference>
<evidence type="ECO:0000256" key="1">
    <source>
        <dbReference type="SAM" id="MobiDB-lite"/>
    </source>
</evidence>
<feature type="region of interest" description="Disordered" evidence="1">
    <location>
        <begin position="1"/>
        <end position="23"/>
    </location>
</feature>
<sequence length="131" mass="15729">MTKRWTKDDETVDERRRRRTNQDGGRTIANLRFGILLAIRVRVRVRHRSANEHCNYFRFVDDDDDDVTSTIRANAGPRTDSRTEEINDQRIRLGEVENAIHEYDRRLQMMEKIFKAMTYVIILCVFLYFIM</sequence>